<sequence>MNMKTVIFSHGDKGGVGKSTIAAVMVSRIVDRAGHCAIIDGDAKTPDLYNRYAETPGVDVHAMQINYAGAASVAMNQLAELVEKSDSPFIVINCPAAAGDTLDELAGMFSEVCAMMDVRMAATYALGTKDECAGSLAESLKNGLMSFVNEKDRMVLYPVFQGDQSTFPWEKDPARPDYRGGESIFPKLEPQFVMQALEKTTGHLSDAVSRTDIGLTLYARVSIKHWLQDAASVLDPLLFPSGWNDDRGDDDDA</sequence>
<dbReference type="EMBL" id="QKQP01000001">
    <property type="protein sequence ID" value="PZD81815.1"/>
    <property type="molecule type" value="Genomic_DNA"/>
</dbReference>
<proteinExistence type="predicted"/>
<accession>A0A2W1KHB6</accession>
<organism evidence="1 2">
    <name type="scientific">Acidithiobacillus ferrooxidans</name>
    <name type="common">Thiobacillus ferrooxidans</name>
    <dbReference type="NCBI Taxonomy" id="920"/>
    <lineage>
        <taxon>Bacteria</taxon>
        <taxon>Pseudomonadati</taxon>
        <taxon>Pseudomonadota</taxon>
        <taxon>Acidithiobacillia</taxon>
        <taxon>Acidithiobacillales</taxon>
        <taxon>Acidithiobacillaceae</taxon>
        <taxon>Acidithiobacillus</taxon>
    </lineage>
</organism>
<dbReference type="SUPFAM" id="SSF52540">
    <property type="entry name" value="P-loop containing nucleoside triphosphate hydrolases"/>
    <property type="match status" value="1"/>
</dbReference>
<evidence type="ECO:0000313" key="1">
    <source>
        <dbReference type="EMBL" id="PZD81815.1"/>
    </source>
</evidence>
<dbReference type="InterPro" id="IPR027417">
    <property type="entry name" value="P-loop_NTPase"/>
</dbReference>
<gene>
    <name evidence="1" type="ORF">DN052_01695</name>
</gene>
<dbReference type="AlphaFoldDB" id="A0A2W1KHB6"/>
<dbReference type="OrthoDB" id="5615423at2"/>
<dbReference type="Gene3D" id="3.40.50.300">
    <property type="entry name" value="P-loop containing nucleotide triphosphate hydrolases"/>
    <property type="match status" value="1"/>
</dbReference>
<reference evidence="1 2" key="1">
    <citation type="submission" date="2018-06" db="EMBL/GenBank/DDBJ databases">
        <title>Draft sequence of Acidithiobacillus ferrooxidans CCM 4253.</title>
        <authorList>
            <person name="Moya-Beltran A."/>
            <person name="Castro M."/>
            <person name="Covarrubias P.C."/>
            <person name="Issotta F."/>
            <person name="Janiczek O."/>
            <person name="Mandl M."/>
            <person name="Kucera J."/>
            <person name="Quatrini R."/>
        </authorList>
    </citation>
    <scope>NUCLEOTIDE SEQUENCE [LARGE SCALE GENOMIC DNA]</scope>
    <source>
        <strain evidence="1 2">CCM 4253</strain>
    </source>
</reference>
<name>A0A2W1KHB6_ACIFR</name>
<comment type="caution">
    <text evidence="1">The sequence shown here is derived from an EMBL/GenBank/DDBJ whole genome shotgun (WGS) entry which is preliminary data.</text>
</comment>
<evidence type="ECO:0000313" key="2">
    <source>
        <dbReference type="Proteomes" id="UP000248886"/>
    </source>
</evidence>
<protein>
    <recommendedName>
        <fullName evidence="3">CobQ/CobB/MinD/ParA nucleotide binding domain-containing protein</fullName>
    </recommendedName>
</protein>
<evidence type="ECO:0008006" key="3">
    <source>
        <dbReference type="Google" id="ProtNLM"/>
    </source>
</evidence>
<dbReference type="Proteomes" id="UP000248886">
    <property type="component" value="Unassembled WGS sequence"/>
</dbReference>